<keyword evidence="3" id="KW-1185">Reference proteome</keyword>
<dbReference type="InterPro" id="IPR047202">
    <property type="entry name" value="Lipocalin_Blc-like_dom"/>
</dbReference>
<dbReference type="PROSITE" id="PS00213">
    <property type="entry name" value="LIPOCALIN"/>
    <property type="match status" value="1"/>
</dbReference>
<sequence length="119" mass="13529">MGMTRTANAQPTTPQTVARVDLDRYMGTWYEITRLPMFFQRHCASDVTANYSQQPNGAIKVDNQCKQKDGKVIQSIGQATQNGASENLSFEEELAQDVLETDERHQTHPISLYVRSYQM</sequence>
<protein>
    <recommendedName>
        <fullName evidence="1">Lipocalin/cytosolic fatty-acid binding domain-containing protein</fullName>
    </recommendedName>
</protein>
<organism evidence="2 3">
    <name type="scientific">Faucicola atlantae</name>
    <dbReference type="NCBI Taxonomy" id="34059"/>
    <lineage>
        <taxon>Bacteria</taxon>
        <taxon>Pseudomonadati</taxon>
        <taxon>Pseudomonadota</taxon>
        <taxon>Gammaproteobacteria</taxon>
        <taxon>Moraxellales</taxon>
        <taxon>Moraxellaceae</taxon>
        <taxon>Faucicola</taxon>
    </lineage>
</organism>
<name>A0A1B8QGN4_9GAMM</name>
<dbReference type="PANTHER" id="PTHR10612:SF34">
    <property type="entry name" value="APOLIPOPROTEIN D"/>
    <property type="match status" value="1"/>
</dbReference>
<reference evidence="2 3" key="1">
    <citation type="submission" date="2016-06" db="EMBL/GenBank/DDBJ databases">
        <title>Draft genome of Moraxella atlantae CCUG 59586.</title>
        <authorList>
            <person name="Salva-Serra F."/>
            <person name="Engstrom-Jakobsson H."/>
            <person name="Thorell K."/>
            <person name="Gonzales-Siles L."/>
            <person name="Karlsson R."/>
            <person name="Boulund F."/>
            <person name="Engstrand L."/>
            <person name="Kristiansson E."/>
            <person name="Moore E."/>
        </authorList>
    </citation>
    <scope>NUCLEOTIDE SEQUENCE [LARGE SCALE GENOMIC DNA]</scope>
    <source>
        <strain evidence="2 3">CCUG 59586</strain>
    </source>
</reference>
<dbReference type="CDD" id="cd19438">
    <property type="entry name" value="lipocalin_Blc-like"/>
    <property type="match status" value="1"/>
</dbReference>
<dbReference type="Proteomes" id="UP000092616">
    <property type="component" value="Unassembled WGS sequence"/>
</dbReference>
<dbReference type="PANTHER" id="PTHR10612">
    <property type="entry name" value="APOLIPOPROTEIN D"/>
    <property type="match status" value="1"/>
</dbReference>
<comment type="caution">
    <text evidence="2">The sequence shown here is derived from an EMBL/GenBank/DDBJ whole genome shotgun (WGS) entry which is preliminary data.</text>
</comment>
<accession>A0A1B8QGN4</accession>
<dbReference type="Gene3D" id="2.40.128.20">
    <property type="match status" value="1"/>
</dbReference>
<evidence type="ECO:0000313" key="2">
    <source>
        <dbReference type="EMBL" id="OBX81742.1"/>
    </source>
</evidence>
<dbReference type="InterPro" id="IPR022272">
    <property type="entry name" value="Lipocalin_CS"/>
</dbReference>
<feature type="domain" description="Lipocalin/cytosolic fatty-acid binding" evidence="1">
    <location>
        <begin position="20"/>
        <end position="87"/>
    </location>
</feature>
<dbReference type="InterPro" id="IPR000566">
    <property type="entry name" value="Lipocln_cytosolic_FA-bd_dom"/>
</dbReference>
<dbReference type="SUPFAM" id="SSF50814">
    <property type="entry name" value="Lipocalins"/>
    <property type="match status" value="1"/>
</dbReference>
<gene>
    <name evidence="2" type="ORF">A9306_06405</name>
</gene>
<dbReference type="Pfam" id="PF08212">
    <property type="entry name" value="Lipocalin_2"/>
    <property type="match status" value="1"/>
</dbReference>
<dbReference type="AlphaFoldDB" id="A0A1B8QGN4"/>
<dbReference type="GO" id="GO:0006950">
    <property type="term" value="P:response to stress"/>
    <property type="evidence" value="ECO:0007669"/>
    <property type="project" value="UniProtKB-ARBA"/>
</dbReference>
<proteinExistence type="predicted"/>
<dbReference type="EMBL" id="LZNA01000025">
    <property type="protein sequence ID" value="OBX81742.1"/>
    <property type="molecule type" value="Genomic_DNA"/>
</dbReference>
<dbReference type="InterPro" id="IPR012674">
    <property type="entry name" value="Calycin"/>
</dbReference>
<evidence type="ECO:0000313" key="3">
    <source>
        <dbReference type="Proteomes" id="UP000092616"/>
    </source>
</evidence>
<evidence type="ECO:0000259" key="1">
    <source>
        <dbReference type="Pfam" id="PF08212"/>
    </source>
</evidence>